<reference evidence="5" key="1">
    <citation type="submission" date="2023-07" db="EMBL/GenBank/DDBJ databases">
        <title>Black Yeasts Isolated from many extreme environments.</title>
        <authorList>
            <person name="Coleine C."/>
            <person name="Stajich J.E."/>
            <person name="Selbmann L."/>
        </authorList>
    </citation>
    <scope>NUCLEOTIDE SEQUENCE</scope>
    <source>
        <strain evidence="5">CCFEE 5485</strain>
    </source>
</reference>
<dbReference type="Pfam" id="PF08596">
    <property type="entry name" value="Lgl_C"/>
    <property type="match status" value="1"/>
</dbReference>
<keyword evidence="6" id="KW-1185">Reference proteome</keyword>
<evidence type="ECO:0000313" key="5">
    <source>
        <dbReference type="EMBL" id="KAK3677333.1"/>
    </source>
</evidence>
<feature type="domain" description="Lethal giant larvae (Lgl)-like C-terminal" evidence="4">
    <location>
        <begin position="522"/>
        <end position="915"/>
    </location>
</feature>
<dbReference type="InterPro" id="IPR036322">
    <property type="entry name" value="WD40_repeat_dom_sf"/>
</dbReference>
<dbReference type="SMART" id="SM00320">
    <property type="entry name" value="WD40"/>
    <property type="match status" value="3"/>
</dbReference>
<evidence type="ECO:0000313" key="6">
    <source>
        <dbReference type="Proteomes" id="UP001274830"/>
    </source>
</evidence>
<keyword evidence="2" id="KW-0268">Exocytosis</keyword>
<organism evidence="5 6">
    <name type="scientific">Recurvomyces mirabilis</name>
    <dbReference type="NCBI Taxonomy" id="574656"/>
    <lineage>
        <taxon>Eukaryota</taxon>
        <taxon>Fungi</taxon>
        <taxon>Dikarya</taxon>
        <taxon>Ascomycota</taxon>
        <taxon>Pezizomycotina</taxon>
        <taxon>Dothideomycetes</taxon>
        <taxon>Dothideomycetidae</taxon>
        <taxon>Mycosphaerellales</taxon>
        <taxon>Teratosphaeriaceae</taxon>
        <taxon>Recurvomyces</taxon>
    </lineage>
</organism>
<dbReference type="GO" id="GO:0005737">
    <property type="term" value="C:cytoplasm"/>
    <property type="evidence" value="ECO:0007669"/>
    <property type="project" value="TreeGrafter"/>
</dbReference>
<dbReference type="InterPro" id="IPR001680">
    <property type="entry name" value="WD40_rpt"/>
</dbReference>
<protein>
    <submittedName>
        <fullName evidence="5">Lethal(2) giant larvae sro7</fullName>
    </submittedName>
</protein>
<dbReference type="GO" id="GO:0005886">
    <property type="term" value="C:plasma membrane"/>
    <property type="evidence" value="ECO:0007669"/>
    <property type="project" value="TreeGrafter"/>
</dbReference>
<dbReference type="EMBL" id="JAUTXT010000007">
    <property type="protein sequence ID" value="KAK3677333.1"/>
    <property type="molecule type" value="Genomic_DNA"/>
</dbReference>
<dbReference type="Pfam" id="PF00400">
    <property type="entry name" value="WD40"/>
    <property type="match status" value="1"/>
</dbReference>
<evidence type="ECO:0000256" key="3">
    <source>
        <dbReference type="PROSITE-ProRule" id="PRU00221"/>
    </source>
</evidence>
<dbReference type="GeneID" id="89959776"/>
<dbReference type="Proteomes" id="UP001274830">
    <property type="component" value="Unassembled WGS sequence"/>
</dbReference>
<dbReference type="GO" id="GO:0005096">
    <property type="term" value="F:GTPase activator activity"/>
    <property type="evidence" value="ECO:0007669"/>
    <property type="project" value="TreeGrafter"/>
</dbReference>
<dbReference type="GO" id="GO:0045159">
    <property type="term" value="F:myosin II binding"/>
    <property type="evidence" value="ECO:0007669"/>
    <property type="project" value="TreeGrafter"/>
</dbReference>
<dbReference type="Gene3D" id="2.130.10.10">
    <property type="entry name" value="YVTN repeat-like/Quinoprotein amine dehydrogenase"/>
    <property type="match status" value="1"/>
</dbReference>
<dbReference type="SUPFAM" id="SSF50978">
    <property type="entry name" value="WD40 repeat-like"/>
    <property type="match status" value="2"/>
</dbReference>
<dbReference type="GO" id="GO:0006893">
    <property type="term" value="P:Golgi to plasma membrane transport"/>
    <property type="evidence" value="ECO:0007669"/>
    <property type="project" value="TreeGrafter"/>
</dbReference>
<feature type="repeat" description="WD" evidence="3">
    <location>
        <begin position="463"/>
        <end position="504"/>
    </location>
</feature>
<evidence type="ECO:0000256" key="1">
    <source>
        <dbReference type="ARBA" id="ARBA00008070"/>
    </source>
</evidence>
<evidence type="ECO:0000256" key="2">
    <source>
        <dbReference type="ARBA" id="ARBA00022483"/>
    </source>
</evidence>
<dbReference type="PANTHER" id="PTHR10241">
    <property type="entry name" value="LETHAL 2 GIANT LARVAE PROTEIN"/>
    <property type="match status" value="1"/>
</dbReference>
<evidence type="ECO:0000259" key="4">
    <source>
        <dbReference type="Pfam" id="PF08596"/>
    </source>
</evidence>
<proteinExistence type="inferred from homology"/>
<comment type="caution">
    <text evidence="5">The sequence shown here is derived from an EMBL/GenBank/DDBJ whole genome shotgun (WGS) entry which is preliminary data.</text>
</comment>
<gene>
    <name evidence="5" type="primary">SRO7</name>
    <name evidence="5" type="ORF">LTR78_002871</name>
</gene>
<comment type="similarity">
    <text evidence="1">Belongs to the WD repeat L(2)GL family.</text>
</comment>
<dbReference type="GO" id="GO:0006887">
    <property type="term" value="P:exocytosis"/>
    <property type="evidence" value="ECO:0007669"/>
    <property type="project" value="UniProtKB-KW"/>
</dbReference>
<sequence length="1013" mass="108996">MAFLRGKQSGIQNDLSAGIAPDNFNPDDLARFGINSQISTLAYDPVQSLLAVGTKSSEFAPGQIYIFGQQRVQATFPLPRQGAGVKSLQFVADKLVCLDSKHDIAVYSLELKKLLSSHSPPGIVTVLCTDPMLDYALLGMQTGEILAYDLDRETLAPFRIPNLWMGLDPRTKISTIVSLHFHPRDIGSLLVGYTHGAVIYSFKLAKALRHFQYEIPKGAPGGDGDPALMATFRRPRLTQAAWHPTGTFIITGHEDSSLVFWDTLKDGRMIMARTVTDTNVATPGAPVVRPMSSGRGVPTMAVKEPLFRIVWCANQDPEDTAILIAGGQSTQSPSKGLTLFEMGRTPVYATSTWEAFSQYCESPKRQRILPTPPGAEVIDFCLIPRASPHFAGAHDPLAVIALLSSGELLTLSFPSGMPISPTNQLHPSLTFVHPFLKSINVAQTSRERWLGMTERRQQGPPVLRGGAESLRSLRRYESRNIIQTIHADGTIRLWDTGHGDEVENGMLLQVDVARAVGRFGEVDVTKTSLAGASGELALGLRSGELVVFRWGNNSHAGREPPAPRPNQPGQLTNVSDRIEPALSEGLIPTTLLAQQDGPVTAIRMSEVGFLAAGFEGGSISVIDMRGPAIIYSASVSDFSKSSGKGSLRGRGNSSAGVKPEWATHIEFSVMTLDGDDYSSILLHIGTNLGHLATFKIVPDPSGRYTVQYAGSLTLDSGNRILHISPLNADTGKPASATQQTVSGLRTGLRLNGVLLVVTTTSIHIFRPATSKGAHKSFDSYFCDSASICRYQDSGYALVALFGDGYARAYSIPALREIAAVNISNTLNVRRFSEAVITPTGHILGFTGPSELALLNVWGVGDDHAARLNGDKLFNPSALIPPRPTISTVAWVTGTQYITPSDLTLLISGPGRPVSKRMLQQQALEAETARKAGRAGGKAAVPPGAAGAAGTDQETYWAYMQRQVQERTEKLGLVGDGVENLEANSAGWMEDVNKYVNKQKRGVATSVLKAKFGF</sequence>
<accession>A0AAE1C4C1</accession>
<dbReference type="InterPro" id="IPR013905">
    <property type="entry name" value="Lgl_C_dom"/>
</dbReference>
<dbReference type="FunFam" id="2.130.10.10:FF:000848">
    <property type="entry name" value="SNARE-dependent exocytosis protein (Sro7), putative"/>
    <property type="match status" value="1"/>
</dbReference>
<dbReference type="InterPro" id="IPR015943">
    <property type="entry name" value="WD40/YVTN_repeat-like_dom_sf"/>
</dbReference>
<name>A0AAE1C4C1_9PEZI</name>
<dbReference type="RefSeq" id="XP_064697179.1">
    <property type="nucleotide sequence ID" value="XM_064835244.1"/>
</dbReference>
<keyword evidence="3" id="KW-0853">WD repeat</keyword>
<dbReference type="GO" id="GO:0019905">
    <property type="term" value="F:syntaxin binding"/>
    <property type="evidence" value="ECO:0007669"/>
    <property type="project" value="TreeGrafter"/>
</dbReference>
<dbReference type="PROSITE" id="PS50082">
    <property type="entry name" value="WD_REPEATS_2"/>
    <property type="match status" value="2"/>
</dbReference>
<feature type="repeat" description="WD" evidence="3">
    <location>
        <begin position="237"/>
        <end position="262"/>
    </location>
</feature>
<dbReference type="PANTHER" id="PTHR10241:SF25">
    <property type="entry name" value="TOMOSYN, ISOFORM C"/>
    <property type="match status" value="1"/>
</dbReference>
<dbReference type="AlphaFoldDB" id="A0AAE1C4C1"/>